<dbReference type="AlphaFoldDB" id="A0AAD5S0E0"/>
<keyword evidence="3" id="KW-1185">Reference proteome</keyword>
<dbReference type="InterPro" id="IPR052228">
    <property type="entry name" value="Sec_Metab_Biosynth_Oxidored"/>
</dbReference>
<sequence>MKNAKSFASSFRQSNPDLHGLVISSGLLSMAGRTETEEGIDRKLAVHYYGRARLILELLPLLEETAKKGEDVRVMTVLAAGKGGKVNWNDKDLKTSFSLKAAADHASTFSDLLVQELAKRHPTISFIHIYPGVVDTPLMNGLPAPMRLLSKALAPLFAVSASDCGDAMTYALTSDRYKSGGKGWLVTDKGEPVREDPALHNDEDRKKAWEHTLELTNL</sequence>
<keyword evidence="1" id="KW-0560">Oxidoreductase</keyword>
<proteinExistence type="predicted"/>
<dbReference type="InterPro" id="IPR036291">
    <property type="entry name" value="NAD(P)-bd_dom_sf"/>
</dbReference>
<name>A0AAD5S0E0_9FUNG</name>
<protein>
    <submittedName>
        <fullName evidence="2">Uncharacterized protein</fullName>
    </submittedName>
</protein>
<dbReference type="SUPFAM" id="SSF51735">
    <property type="entry name" value="NAD(P)-binding Rossmann-fold domains"/>
    <property type="match status" value="1"/>
</dbReference>
<dbReference type="PANTHER" id="PTHR47534">
    <property type="entry name" value="YALI0E05731P"/>
    <property type="match status" value="1"/>
</dbReference>
<gene>
    <name evidence="2" type="ORF">HK097_005243</name>
</gene>
<organism evidence="2 3">
    <name type="scientific">Rhizophlyctis rosea</name>
    <dbReference type="NCBI Taxonomy" id="64517"/>
    <lineage>
        <taxon>Eukaryota</taxon>
        <taxon>Fungi</taxon>
        <taxon>Fungi incertae sedis</taxon>
        <taxon>Chytridiomycota</taxon>
        <taxon>Chytridiomycota incertae sedis</taxon>
        <taxon>Chytridiomycetes</taxon>
        <taxon>Rhizophlyctidales</taxon>
        <taxon>Rhizophlyctidaceae</taxon>
        <taxon>Rhizophlyctis</taxon>
    </lineage>
</organism>
<comment type="caution">
    <text evidence="2">The sequence shown here is derived from an EMBL/GenBank/DDBJ whole genome shotgun (WGS) entry which is preliminary data.</text>
</comment>
<accession>A0AAD5S0E0</accession>
<evidence type="ECO:0000256" key="1">
    <source>
        <dbReference type="ARBA" id="ARBA00023002"/>
    </source>
</evidence>
<dbReference type="PANTHER" id="PTHR47534:SF3">
    <property type="entry name" value="ALCOHOL DEHYDROGENASE-LIKE C-TERMINAL DOMAIN-CONTAINING PROTEIN"/>
    <property type="match status" value="1"/>
</dbReference>
<evidence type="ECO:0000313" key="2">
    <source>
        <dbReference type="EMBL" id="KAJ3032460.1"/>
    </source>
</evidence>
<evidence type="ECO:0000313" key="3">
    <source>
        <dbReference type="Proteomes" id="UP001212841"/>
    </source>
</evidence>
<dbReference type="Proteomes" id="UP001212841">
    <property type="component" value="Unassembled WGS sequence"/>
</dbReference>
<dbReference type="EMBL" id="JADGJD010002460">
    <property type="protein sequence ID" value="KAJ3032460.1"/>
    <property type="molecule type" value="Genomic_DNA"/>
</dbReference>
<dbReference type="GO" id="GO:0016491">
    <property type="term" value="F:oxidoreductase activity"/>
    <property type="evidence" value="ECO:0007669"/>
    <property type="project" value="UniProtKB-KW"/>
</dbReference>
<dbReference type="Gene3D" id="3.40.50.720">
    <property type="entry name" value="NAD(P)-binding Rossmann-like Domain"/>
    <property type="match status" value="1"/>
</dbReference>
<reference evidence="2" key="1">
    <citation type="submission" date="2020-05" db="EMBL/GenBank/DDBJ databases">
        <title>Phylogenomic resolution of chytrid fungi.</title>
        <authorList>
            <person name="Stajich J.E."/>
            <person name="Amses K."/>
            <person name="Simmons R."/>
            <person name="Seto K."/>
            <person name="Myers J."/>
            <person name="Bonds A."/>
            <person name="Quandt C.A."/>
            <person name="Barry K."/>
            <person name="Liu P."/>
            <person name="Grigoriev I."/>
            <person name="Longcore J.E."/>
            <person name="James T.Y."/>
        </authorList>
    </citation>
    <scope>NUCLEOTIDE SEQUENCE</scope>
    <source>
        <strain evidence="2">JEL0318</strain>
    </source>
</reference>